<feature type="domain" description="GGDEF" evidence="5">
    <location>
        <begin position="320"/>
        <end position="460"/>
    </location>
</feature>
<dbReference type="FunFam" id="3.30.70.270:FF:000001">
    <property type="entry name" value="Diguanylate cyclase domain protein"/>
    <property type="match status" value="1"/>
</dbReference>
<dbReference type="InterPro" id="IPR013655">
    <property type="entry name" value="PAS_fold_3"/>
</dbReference>
<comment type="cofactor">
    <cofactor evidence="1">
        <name>Mg(2+)</name>
        <dbReference type="ChEBI" id="CHEBI:18420"/>
    </cofactor>
</comment>
<dbReference type="Pfam" id="PF01590">
    <property type="entry name" value="GAF"/>
    <property type="match status" value="1"/>
</dbReference>
<organism evidence="6 7">
    <name type="scientific">Halomonas ventosae</name>
    <dbReference type="NCBI Taxonomy" id="229007"/>
    <lineage>
        <taxon>Bacteria</taxon>
        <taxon>Pseudomonadati</taxon>
        <taxon>Pseudomonadota</taxon>
        <taxon>Gammaproteobacteria</taxon>
        <taxon>Oceanospirillales</taxon>
        <taxon>Halomonadaceae</taxon>
        <taxon>Halomonas</taxon>
    </lineage>
</organism>
<dbReference type="InterPro" id="IPR016132">
    <property type="entry name" value="Phyto_chromo_attachment"/>
</dbReference>
<evidence type="ECO:0000313" key="6">
    <source>
        <dbReference type="EMBL" id="TDO02529.1"/>
    </source>
</evidence>
<reference evidence="6 7" key="1">
    <citation type="submission" date="2019-03" db="EMBL/GenBank/DDBJ databases">
        <title>Freshwater and sediment microbial communities from various areas in North America, analyzing microbe dynamics in response to fracking.</title>
        <authorList>
            <person name="Lamendella R."/>
        </authorList>
    </citation>
    <scope>NUCLEOTIDE SEQUENCE [LARGE SCALE GENOMIC DNA]</scope>
    <source>
        <strain evidence="6 7">1_TX</strain>
    </source>
</reference>
<dbReference type="EMBL" id="SNWH01000020">
    <property type="protein sequence ID" value="TDO02529.1"/>
    <property type="molecule type" value="Genomic_DNA"/>
</dbReference>
<accession>A0A4V6PRU4</accession>
<evidence type="ECO:0000259" key="4">
    <source>
        <dbReference type="PROSITE" id="PS50046"/>
    </source>
</evidence>
<evidence type="ECO:0000256" key="2">
    <source>
        <dbReference type="ARBA" id="ARBA00012528"/>
    </source>
</evidence>
<dbReference type="AlphaFoldDB" id="A0A4V6PRU4"/>
<dbReference type="PROSITE" id="PS50887">
    <property type="entry name" value="GGDEF"/>
    <property type="match status" value="1"/>
</dbReference>
<dbReference type="CDD" id="cd00130">
    <property type="entry name" value="PAS"/>
    <property type="match status" value="1"/>
</dbReference>
<dbReference type="PANTHER" id="PTHR45138:SF9">
    <property type="entry name" value="DIGUANYLATE CYCLASE DGCM-RELATED"/>
    <property type="match status" value="1"/>
</dbReference>
<proteinExistence type="predicted"/>
<dbReference type="SUPFAM" id="SSF55785">
    <property type="entry name" value="PYP-like sensor domain (PAS domain)"/>
    <property type="match status" value="1"/>
</dbReference>
<gene>
    <name evidence="6" type="ORF">DFO68_12036</name>
</gene>
<protein>
    <recommendedName>
        <fullName evidence="2">diguanylate cyclase</fullName>
        <ecNumber evidence="2">2.7.7.65</ecNumber>
    </recommendedName>
</protein>
<dbReference type="InterPro" id="IPR043128">
    <property type="entry name" value="Rev_trsase/Diguanyl_cyclase"/>
</dbReference>
<dbReference type="Gene3D" id="3.30.450.40">
    <property type="match status" value="1"/>
</dbReference>
<dbReference type="Pfam" id="PF08447">
    <property type="entry name" value="PAS_3"/>
    <property type="match status" value="1"/>
</dbReference>
<dbReference type="InterPro" id="IPR000160">
    <property type="entry name" value="GGDEF_dom"/>
</dbReference>
<keyword evidence="7" id="KW-1185">Reference proteome</keyword>
<comment type="caution">
    <text evidence="6">The sequence shown here is derived from an EMBL/GenBank/DDBJ whole genome shotgun (WGS) entry which is preliminary data.</text>
</comment>
<dbReference type="SUPFAM" id="SSF55781">
    <property type="entry name" value="GAF domain-like"/>
    <property type="match status" value="1"/>
</dbReference>
<dbReference type="InterPro" id="IPR029787">
    <property type="entry name" value="Nucleotide_cyclase"/>
</dbReference>
<dbReference type="InterPro" id="IPR000014">
    <property type="entry name" value="PAS"/>
</dbReference>
<evidence type="ECO:0000256" key="1">
    <source>
        <dbReference type="ARBA" id="ARBA00001946"/>
    </source>
</evidence>
<dbReference type="Proteomes" id="UP000295150">
    <property type="component" value="Unassembled WGS sequence"/>
</dbReference>
<feature type="domain" description="Phytochrome chromophore attachment site" evidence="4">
    <location>
        <begin position="5"/>
        <end position="153"/>
    </location>
</feature>
<evidence type="ECO:0000259" key="5">
    <source>
        <dbReference type="PROSITE" id="PS50887"/>
    </source>
</evidence>
<dbReference type="EC" id="2.7.7.65" evidence="2"/>
<evidence type="ECO:0000256" key="3">
    <source>
        <dbReference type="ARBA" id="ARBA00034247"/>
    </source>
</evidence>
<dbReference type="GO" id="GO:0052621">
    <property type="term" value="F:diguanylate cyclase activity"/>
    <property type="evidence" value="ECO:0007669"/>
    <property type="project" value="UniProtKB-EC"/>
</dbReference>
<sequence length="472" mass="53234">MSAEHWAEGVDQLLAEIGPVTGASRVWVFQLMEVQSNAVVQDYVFEWAPSEHYRQLNQNRFRFFSSTLEDPVYRRLVEERQAGVSHDFCIPLMPQGPLRSDLENQAIQSTATVPLFFNGHWWGTLGIDDCERPVSWRGPGLDLLEAVGQLIAAALYRDQLNHRSRQIELFHTLANCGVWEISLCNGRLWCSQSLKTLLGYPEAYSRVSLRRMLARLHPEDRAELWARLRALWRIAESTQFRLDGRLRLANRSWIWHELIGEIQCNEVGQPVVVAGLVLDISRRKQDEEQALAASQLDALTGALNRRGMAQHLETIGPATAPRHLILLDIDHFKQVNDTHGHLVGDTLLRMMVERLRHELRPGDGLVRLGGEEFAVLTSGMQDDQALALAERLRRCIADEPFVVQMSEDEPPLKVMMSVSLGVAGQGDEASQATNQLMAQADQALYAAKHAGRNCVLFYHEAIESRAVSLDSE</sequence>
<dbReference type="SMART" id="SM00065">
    <property type="entry name" value="GAF"/>
    <property type="match status" value="1"/>
</dbReference>
<dbReference type="Gene3D" id="3.30.70.270">
    <property type="match status" value="1"/>
</dbReference>
<dbReference type="PANTHER" id="PTHR45138">
    <property type="entry name" value="REGULATORY COMPONENTS OF SENSORY TRANSDUCTION SYSTEM"/>
    <property type="match status" value="1"/>
</dbReference>
<dbReference type="InterPro" id="IPR029016">
    <property type="entry name" value="GAF-like_dom_sf"/>
</dbReference>
<dbReference type="InterPro" id="IPR035965">
    <property type="entry name" value="PAS-like_dom_sf"/>
</dbReference>
<dbReference type="Pfam" id="PF00990">
    <property type="entry name" value="GGDEF"/>
    <property type="match status" value="1"/>
</dbReference>
<dbReference type="InterPro" id="IPR003018">
    <property type="entry name" value="GAF"/>
</dbReference>
<name>A0A4V6PRU4_9GAMM</name>
<dbReference type="SUPFAM" id="SSF55073">
    <property type="entry name" value="Nucleotide cyclase"/>
    <property type="match status" value="1"/>
</dbReference>
<dbReference type="Gene3D" id="3.30.450.20">
    <property type="entry name" value="PAS domain"/>
    <property type="match status" value="1"/>
</dbReference>
<dbReference type="NCBIfam" id="TIGR00254">
    <property type="entry name" value="GGDEF"/>
    <property type="match status" value="1"/>
</dbReference>
<dbReference type="SMART" id="SM00267">
    <property type="entry name" value="GGDEF"/>
    <property type="match status" value="1"/>
</dbReference>
<evidence type="ECO:0000313" key="7">
    <source>
        <dbReference type="Proteomes" id="UP000295150"/>
    </source>
</evidence>
<comment type="catalytic activity">
    <reaction evidence="3">
        <text>2 GTP = 3',3'-c-di-GMP + 2 diphosphate</text>
        <dbReference type="Rhea" id="RHEA:24898"/>
        <dbReference type="ChEBI" id="CHEBI:33019"/>
        <dbReference type="ChEBI" id="CHEBI:37565"/>
        <dbReference type="ChEBI" id="CHEBI:58805"/>
        <dbReference type="EC" id="2.7.7.65"/>
    </reaction>
</comment>
<dbReference type="PROSITE" id="PS50046">
    <property type="entry name" value="PHYTOCHROME_2"/>
    <property type="match status" value="1"/>
</dbReference>
<dbReference type="InterPro" id="IPR050469">
    <property type="entry name" value="Diguanylate_Cyclase"/>
</dbReference>
<dbReference type="CDD" id="cd01949">
    <property type="entry name" value="GGDEF"/>
    <property type="match status" value="1"/>
</dbReference>